<dbReference type="HOGENOM" id="CLU_2001190_0_0_5"/>
<dbReference type="eggNOG" id="ENOG5030VQE">
    <property type="taxonomic scope" value="Bacteria"/>
</dbReference>
<dbReference type="Proteomes" id="UP000009081">
    <property type="component" value="Chromosome"/>
</dbReference>
<gene>
    <name evidence="1" type="ordered locus">MexAM1_META1p1581</name>
</gene>
<organism evidence="1 2">
    <name type="scientific">Methylorubrum extorquens (strain ATCC 14718 / DSM 1338 / JCM 2805 / NCIMB 9133 / AM1)</name>
    <name type="common">Methylobacterium extorquens</name>
    <dbReference type="NCBI Taxonomy" id="272630"/>
    <lineage>
        <taxon>Bacteria</taxon>
        <taxon>Pseudomonadati</taxon>
        <taxon>Pseudomonadota</taxon>
        <taxon>Alphaproteobacteria</taxon>
        <taxon>Hyphomicrobiales</taxon>
        <taxon>Methylobacteriaceae</taxon>
        <taxon>Methylorubrum</taxon>
    </lineage>
</organism>
<protein>
    <submittedName>
        <fullName evidence="1">Uncharacterized protein</fullName>
    </submittedName>
</protein>
<keyword evidence="2" id="KW-1185">Reference proteome</keyword>
<proteinExistence type="predicted"/>
<dbReference type="OrthoDB" id="8008981at2"/>
<dbReference type="KEGG" id="mea:Mex_1p1581"/>
<evidence type="ECO:0000313" key="1">
    <source>
        <dbReference type="EMBL" id="ACS39440.1"/>
    </source>
</evidence>
<evidence type="ECO:0000313" key="2">
    <source>
        <dbReference type="Proteomes" id="UP000009081"/>
    </source>
</evidence>
<dbReference type="PROSITE" id="PS51257">
    <property type="entry name" value="PROKAR_LIPOPROTEIN"/>
    <property type="match status" value="1"/>
</dbReference>
<name>C5B090_METEA</name>
<dbReference type="AlphaFoldDB" id="C5B090"/>
<dbReference type="EMBL" id="CP001510">
    <property type="protein sequence ID" value="ACS39440.1"/>
    <property type="molecule type" value="Genomic_DNA"/>
</dbReference>
<dbReference type="STRING" id="272630.MexAM1_META1p1581"/>
<reference evidence="1 2" key="1">
    <citation type="journal article" date="2009" name="PLoS ONE">
        <title>Methylobacterium genome sequences: a reference blueprint to investigate microbial metabolism of C1 compounds from natural and industrial sources.</title>
        <authorList>
            <person name="Vuilleumier S."/>
            <person name="Chistoserdova L."/>
            <person name="Lee M.-C."/>
            <person name="Bringel F."/>
            <person name="Lajus A."/>
            <person name="Zhou Y."/>
            <person name="Gourion B."/>
            <person name="Barbe V."/>
            <person name="Chang J."/>
            <person name="Cruveiller S."/>
            <person name="Dossat C."/>
            <person name="Gillett W."/>
            <person name="Gruffaz C."/>
            <person name="Haugen E."/>
            <person name="Hourcade E."/>
            <person name="Levy R."/>
            <person name="Mangenot S."/>
            <person name="Muller E."/>
            <person name="Nadalig T."/>
            <person name="Pagni M."/>
            <person name="Penny C."/>
            <person name="Peyraud R."/>
            <person name="Robinson D.G."/>
            <person name="Roche D."/>
            <person name="Rouy Z."/>
            <person name="Saenampechek C."/>
            <person name="Salvignol G."/>
            <person name="Vallenet D."/>
            <person name="Wu Z."/>
            <person name="Marx C.J."/>
            <person name="Vorholt J.A."/>
            <person name="Olson M.V."/>
            <person name="Kaul R."/>
            <person name="Weissenbach J."/>
            <person name="Medigue C."/>
            <person name="Lidstrom M.E."/>
        </authorList>
    </citation>
    <scope>NUCLEOTIDE SEQUENCE [LARGE SCALE GENOMIC DNA]</scope>
    <source>
        <strain evidence="2">ATCC 14718 / DSM 1338 / JCM 2805 / NCIMB 9133 / AM1</strain>
    </source>
</reference>
<sequence>MKGRMTRDTSTTLPPLRVAALTCALVAGCGLAPVALALAPRPGEPVAVLTLFPDAPIPKAVAASGASILWLSTGGHVAVLDASGGDAAADLRRAGAFIVLAAGPMGACLPGYRPPPILTGPSPS</sequence>
<accession>C5B090</accession>